<dbReference type="AlphaFoldDB" id="A0A267FGW6"/>
<evidence type="ECO:0000313" key="3">
    <source>
        <dbReference type="Proteomes" id="UP000215902"/>
    </source>
</evidence>
<organism evidence="2 3">
    <name type="scientific">Macrostomum lignano</name>
    <dbReference type="NCBI Taxonomy" id="282301"/>
    <lineage>
        <taxon>Eukaryota</taxon>
        <taxon>Metazoa</taxon>
        <taxon>Spiralia</taxon>
        <taxon>Lophotrochozoa</taxon>
        <taxon>Platyhelminthes</taxon>
        <taxon>Rhabditophora</taxon>
        <taxon>Macrostomorpha</taxon>
        <taxon>Macrostomida</taxon>
        <taxon>Macrostomidae</taxon>
        <taxon>Macrostomum</taxon>
    </lineage>
</organism>
<keyword evidence="3" id="KW-1185">Reference proteome</keyword>
<accession>A0A267FGW6</accession>
<proteinExistence type="predicted"/>
<comment type="caution">
    <text evidence="2">The sequence shown here is derived from an EMBL/GenBank/DDBJ whole genome shotgun (WGS) entry which is preliminary data.</text>
</comment>
<sequence length="134" mass="15543">VCAGDPDEQSGDEDYCLYDDSLAKPTAIPPCPWTAARDSYPSHHHHLDLQPTEKTYVTHSEEIGEPEEEVMTFTDEHGSRITKKVVRRRQVRKVITNKVVESPRDPRTALLRHSQRRRRCGRRRRRRSALGEND</sequence>
<reference evidence="2 3" key="1">
    <citation type="submission" date="2017-06" db="EMBL/GenBank/DDBJ databases">
        <title>A platform for efficient transgenesis in Macrostomum lignano, a flatworm model organism for stem cell research.</title>
        <authorList>
            <person name="Berezikov E."/>
        </authorList>
    </citation>
    <scope>NUCLEOTIDE SEQUENCE [LARGE SCALE GENOMIC DNA]</scope>
    <source>
        <strain evidence="2">DV1</strain>
        <tissue evidence="2">Whole organism</tissue>
    </source>
</reference>
<feature type="region of interest" description="Disordered" evidence="1">
    <location>
        <begin position="105"/>
        <end position="134"/>
    </location>
</feature>
<feature type="non-terminal residue" evidence="2">
    <location>
        <position position="1"/>
    </location>
</feature>
<evidence type="ECO:0000256" key="1">
    <source>
        <dbReference type="SAM" id="MobiDB-lite"/>
    </source>
</evidence>
<protein>
    <submittedName>
        <fullName evidence="2">Uncharacterized protein</fullName>
    </submittedName>
</protein>
<evidence type="ECO:0000313" key="2">
    <source>
        <dbReference type="EMBL" id="PAA72464.1"/>
    </source>
</evidence>
<gene>
    <name evidence="2" type="ORF">BOX15_Mlig009396g1</name>
</gene>
<feature type="compositionally biased region" description="Basic residues" evidence="1">
    <location>
        <begin position="113"/>
        <end position="128"/>
    </location>
</feature>
<dbReference type="Proteomes" id="UP000215902">
    <property type="component" value="Unassembled WGS sequence"/>
</dbReference>
<dbReference type="EMBL" id="NIVC01001091">
    <property type="protein sequence ID" value="PAA72464.1"/>
    <property type="molecule type" value="Genomic_DNA"/>
</dbReference>
<name>A0A267FGW6_9PLAT</name>